<dbReference type="InterPro" id="IPR000160">
    <property type="entry name" value="GGDEF_dom"/>
</dbReference>
<feature type="transmembrane region" description="Helical" evidence="1">
    <location>
        <begin position="29"/>
        <end position="47"/>
    </location>
</feature>
<dbReference type="Proteomes" id="UP000078447">
    <property type="component" value="Unassembled WGS sequence"/>
</dbReference>
<dbReference type="NCBIfam" id="TIGR00254">
    <property type="entry name" value="GGDEF"/>
    <property type="match status" value="1"/>
</dbReference>
<feature type="domain" description="GGDEF" evidence="2">
    <location>
        <begin position="455"/>
        <end position="584"/>
    </location>
</feature>
<feature type="transmembrane region" description="Helical" evidence="1">
    <location>
        <begin position="191"/>
        <end position="211"/>
    </location>
</feature>
<protein>
    <submittedName>
        <fullName evidence="3">Diguanylate cyclase</fullName>
    </submittedName>
</protein>
<feature type="transmembrane region" description="Helical" evidence="1">
    <location>
        <begin position="248"/>
        <end position="268"/>
    </location>
</feature>
<dbReference type="InterPro" id="IPR029787">
    <property type="entry name" value="Nucleotide_cyclase"/>
</dbReference>
<evidence type="ECO:0000313" key="4">
    <source>
        <dbReference type="Proteomes" id="UP000078447"/>
    </source>
</evidence>
<dbReference type="InterPro" id="IPR052163">
    <property type="entry name" value="DGC-Regulatory_Protein"/>
</dbReference>
<dbReference type="PANTHER" id="PTHR46663">
    <property type="entry name" value="DIGUANYLATE CYCLASE DGCT-RELATED"/>
    <property type="match status" value="1"/>
</dbReference>
<dbReference type="CDD" id="cd01949">
    <property type="entry name" value="GGDEF"/>
    <property type="match status" value="1"/>
</dbReference>
<organism evidence="3 4">
    <name type="scientific">Exiguobacterium undae</name>
    <dbReference type="NCBI Taxonomy" id="169177"/>
    <lineage>
        <taxon>Bacteria</taxon>
        <taxon>Bacillati</taxon>
        <taxon>Bacillota</taxon>
        <taxon>Bacilli</taxon>
        <taxon>Bacillales</taxon>
        <taxon>Bacillales Family XII. Incertae Sedis</taxon>
        <taxon>Exiguobacterium</taxon>
    </lineage>
</organism>
<evidence type="ECO:0000256" key="1">
    <source>
        <dbReference type="SAM" id="Phobius"/>
    </source>
</evidence>
<dbReference type="EMBL" id="LVVL01000001">
    <property type="protein sequence ID" value="OAN14548.1"/>
    <property type="molecule type" value="Genomic_DNA"/>
</dbReference>
<dbReference type="SMART" id="SM00267">
    <property type="entry name" value="GGDEF"/>
    <property type="match status" value="1"/>
</dbReference>
<keyword evidence="1" id="KW-1133">Transmembrane helix</keyword>
<feature type="transmembrane region" description="Helical" evidence="1">
    <location>
        <begin position="59"/>
        <end position="81"/>
    </location>
</feature>
<name>A0ABX2V977_9BACL</name>
<accession>A0ABX2V977</accession>
<proteinExistence type="predicted"/>
<feature type="transmembrane region" description="Helical" evidence="1">
    <location>
        <begin position="217"/>
        <end position="236"/>
    </location>
</feature>
<feature type="transmembrane region" description="Helical" evidence="1">
    <location>
        <begin position="158"/>
        <end position="179"/>
    </location>
</feature>
<dbReference type="Gene3D" id="3.30.70.270">
    <property type="match status" value="1"/>
</dbReference>
<reference evidence="3 4" key="1">
    <citation type="submission" date="2016-03" db="EMBL/GenBank/DDBJ databases">
        <authorList>
            <person name="Cho S.-Y."/>
            <person name="Lim S."/>
            <person name="Kim H."/>
            <person name="Soh E.H."/>
            <person name="Moon J.S."/>
        </authorList>
    </citation>
    <scope>NUCLEOTIDE SEQUENCE [LARGE SCALE GENOMIC DNA]</scope>
    <source>
        <strain evidence="3 4">KCTC 3810</strain>
    </source>
</reference>
<feature type="transmembrane region" description="Helical" evidence="1">
    <location>
        <begin position="93"/>
        <end position="113"/>
    </location>
</feature>
<feature type="transmembrane region" description="Helical" evidence="1">
    <location>
        <begin position="274"/>
        <end position="293"/>
    </location>
</feature>
<dbReference type="SUPFAM" id="SSF55073">
    <property type="entry name" value="Nucleotide cyclase"/>
    <property type="match status" value="1"/>
</dbReference>
<sequence>MNRTFVISLYVLVLYPVLFLTFNPAVTPVIAGISTLIGLSYCARSAYVQFIRPRPRHPYRLIGHAILLFWLGIVLNLGLALLPSRLHPVWSDALANVTLTLFLFLTALVLARLIDWSSFRQNRLLYLDGFILFGMSFAFGYVLILQNVPEFARTPLELVAMTVYAVCFLALLFAFLILYTTGLRDTIRHRLLLQSVTLFCVTNFGYYTFLVRDQLEIAVFFLPLYPISLAGLIGYFRNVPPVVASQRTLSRPYLPYISLSLLLIWITFFEVPGIVYILAITVLFSLFLIRQFFSERRNQQLFQEHEIVEIDLARRVKEQTSLLELRKEEYRRLFLDHPEPILQINRTGSLHAMNPAATERFGQDLPDQLLHQLRQEVASLTSSRKLLLQDDKLTYDTTLIPVPEHDYVYVLLSDITETLEQEQWLESLGYHDALTRLPNRRYFEEQLEKQLTRLDIGSLLFIDLDGFKQVNDQYGHDAGDYVLQETANRLRLHLRDDEVAARLGGDEFIVFLVRSKPETIQYTEMLIDQLNQPFWFKGTAMSVTPSIGIARYPDDGTTTSLLLIRADEAMYSVKQHEKNAYRFK</sequence>
<keyword evidence="4" id="KW-1185">Reference proteome</keyword>
<gene>
    <name evidence="3" type="ORF">A3783_01060</name>
</gene>
<dbReference type="RefSeq" id="WP_028105758.1">
    <property type="nucleotide sequence ID" value="NZ_LVVL01000001.1"/>
</dbReference>
<comment type="caution">
    <text evidence="3">The sequence shown here is derived from an EMBL/GenBank/DDBJ whole genome shotgun (WGS) entry which is preliminary data.</text>
</comment>
<evidence type="ECO:0000313" key="3">
    <source>
        <dbReference type="EMBL" id="OAN14548.1"/>
    </source>
</evidence>
<dbReference type="Pfam" id="PF00990">
    <property type="entry name" value="GGDEF"/>
    <property type="match status" value="1"/>
</dbReference>
<dbReference type="PROSITE" id="PS50887">
    <property type="entry name" value="GGDEF"/>
    <property type="match status" value="1"/>
</dbReference>
<evidence type="ECO:0000259" key="2">
    <source>
        <dbReference type="PROSITE" id="PS50887"/>
    </source>
</evidence>
<feature type="transmembrane region" description="Helical" evidence="1">
    <location>
        <begin position="125"/>
        <end position="146"/>
    </location>
</feature>
<keyword evidence="1" id="KW-0472">Membrane</keyword>
<keyword evidence="1" id="KW-0812">Transmembrane</keyword>
<dbReference type="InterPro" id="IPR043128">
    <property type="entry name" value="Rev_trsase/Diguanyl_cyclase"/>
</dbReference>
<dbReference type="PANTHER" id="PTHR46663:SF2">
    <property type="entry name" value="GGDEF DOMAIN-CONTAINING PROTEIN"/>
    <property type="match status" value="1"/>
</dbReference>